<dbReference type="SUPFAM" id="SSF53850">
    <property type="entry name" value="Periplasmic binding protein-like II"/>
    <property type="match status" value="1"/>
</dbReference>
<dbReference type="Proteomes" id="UP000000771">
    <property type="component" value="Chromosome"/>
</dbReference>
<dbReference type="STRING" id="525909.Afer_0176"/>
<evidence type="ECO:0000259" key="5">
    <source>
        <dbReference type="PROSITE" id="PS50931"/>
    </source>
</evidence>
<keyword evidence="3" id="KW-0238">DNA-binding</keyword>
<dbReference type="PANTHER" id="PTHR30126:SF39">
    <property type="entry name" value="HTH-TYPE TRANSCRIPTIONAL REGULATOR CYSL"/>
    <property type="match status" value="1"/>
</dbReference>
<dbReference type="EMBL" id="CP001631">
    <property type="protein sequence ID" value="ACU53145.1"/>
    <property type="molecule type" value="Genomic_DNA"/>
</dbReference>
<dbReference type="InterPro" id="IPR000847">
    <property type="entry name" value="LysR_HTH_N"/>
</dbReference>
<evidence type="ECO:0000313" key="6">
    <source>
        <dbReference type="EMBL" id="ACU53145.1"/>
    </source>
</evidence>
<keyword evidence="7" id="KW-1185">Reference proteome</keyword>
<dbReference type="RefSeq" id="WP_015797650.1">
    <property type="nucleotide sequence ID" value="NC_013124.1"/>
</dbReference>
<dbReference type="InterPro" id="IPR005119">
    <property type="entry name" value="LysR_subst-bd"/>
</dbReference>
<evidence type="ECO:0000256" key="1">
    <source>
        <dbReference type="ARBA" id="ARBA00009437"/>
    </source>
</evidence>
<accession>C7M247</accession>
<dbReference type="SUPFAM" id="SSF46785">
    <property type="entry name" value="Winged helix' DNA-binding domain"/>
    <property type="match status" value="1"/>
</dbReference>
<dbReference type="AlphaFoldDB" id="C7M247"/>
<gene>
    <name evidence="6" type="ordered locus">Afer_0176</name>
</gene>
<evidence type="ECO:0000256" key="4">
    <source>
        <dbReference type="ARBA" id="ARBA00023163"/>
    </source>
</evidence>
<dbReference type="Gene3D" id="1.10.10.10">
    <property type="entry name" value="Winged helix-like DNA-binding domain superfamily/Winged helix DNA-binding domain"/>
    <property type="match status" value="1"/>
</dbReference>
<dbReference type="Gene3D" id="3.40.190.10">
    <property type="entry name" value="Periplasmic binding protein-like II"/>
    <property type="match status" value="2"/>
</dbReference>
<dbReference type="GO" id="GO:0003700">
    <property type="term" value="F:DNA-binding transcription factor activity"/>
    <property type="evidence" value="ECO:0007669"/>
    <property type="project" value="InterPro"/>
</dbReference>
<dbReference type="KEGG" id="afo:Afer_0176"/>
<name>C7M247_ACIFD</name>
<dbReference type="PANTHER" id="PTHR30126">
    <property type="entry name" value="HTH-TYPE TRANSCRIPTIONAL REGULATOR"/>
    <property type="match status" value="1"/>
</dbReference>
<evidence type="ECO:0000256" key="2">
    <source>
        <dbReference type="ARBA" id="ARBA00023015"/>
    </source>
</evidence>
<dbReference type="GO" id="GO:0000976">
    <property type="term" value="F:transcription cis-regulatory region binding"/>
    <property type="evidence" value="ECO:0007669"/>
    <property type="project" value="TreeGrafter"/>
</dbReference>
<organism evidence="6 7">
    <name type="scientific">Acidimicrobium ferrooxidans (strain DSM 10331 / JCM 15462 / NBRC 103882 / ICP)</name>
    <dbReference type="NCBI Taxonomy" id="525909"/>
    <lineage>
        <taxon>Bacteria</taxon>
        <taxon>Bacillati</taxon>
        <taxon>Actinomycetota</taxon>
        <taxon>Acidimicrobiia</taxon>
        <taxon>Acidimicrobiales</taxon>
        <taxon>Acidimicrobiaceae</taxon>
        <taxon>Acidimicrobium</taxon>
    </lineage>
</organism>
<dbReference type="FunFam" id="1.10.10.10:FF:000001">
    <property type="entry name" value="LysR family transcriptional regulator"/>
    <property type="match status" value="1"/>
</dbReference>
<proteinExistence type="inferred from homology"/>
<dbReference type="PROSITE" id="PS50931">
    <property type="entry name" value="HTH_LYSR"/>
    <property type="match status" value="1"/>
</dbReference>
<dbReference type="OrthoDB" id="9789529at2"/>
<protein>
    <submittedName>
        <fullName evidence="6">Transcriptional regulator, LysR family</fullName>
    </submittedName>
</protein>
<dbReference type="eggNOG" id="COG0583">
    <property type="taxonomic scope" value="Bacteria"/>
</dbReference>
<evidence type="ECO:0000313" key="7">
    <source>
        <dbReference type="Proteomes" id="UP000000771"/>
    </source>
</evidence>
<dbReference type="Pfam" id="PF03466">
    <property type="entry name" value="LysR_substrate"/>
    <property type="match status" value="1"/>
</dbReference>
<reference evidence="6 7" key="1">
    <citation type="journal article" date="2009" name="Stand. Genomic Sci.">
        <title>Complete genome sequence of Acidimicrobium ferrooxidans type strain (ICP).</title>
        <authorList>
            <person name="Clum A."/>
            <person name="Nolan M."/>
            <person name="Lang E."/>
            <person name="Glavina Del Rio T."/>
            <person name="Tice H."/>
            <person name="Copeland A."/>
            <person name="Cheng J.F."/>
            <person name="Lucas S."/>
            <person name="Chen F."/>
            <person name="Bruce D."/>
            <person name="Goodwin L."/>
            <person name="Pitluck S."/>
            <person name="Ivanova N."/>
            <person name="Mavrommatis K."/>
            <person name="Mikhailova N."/>
            <person name="Pati A."/>
            <person name="Chen A."/>
            <person name="Palaniappan K."/>
            <person name="Goker M."/>
            <person name="Spring S."/>
            <person name="Land M."/>
            <person name="Hauser L."/>
            <person name="Chang Y.J."/>
            <person name="Jeffries C.C."/>
            <person name="Chain P."/>
            <person name="Bristow J."/>
            <person name="Eisen J.A."/>
            <person name="Markowitz V."/>
            <person name="Hugenholtz P."/>
            <person name="Kyrpides N.C."/>
            <person name="Klenk H.P."/>
            <person name="Lapidus A."/>
        </authorList>
    </citation>
    <scope>NUCLEOTIDE SEQUENCE [LARGE SCALE GENOMIC DNA]</scope>
    <source>
        <strain evidence="7">DSM 10331 / JCM 15462 / NBRC 103882 / ICP</strain>
    </source>
</reference>
<dbReference type="InterPro" id="IPR036388">
    <property type="entry name" value="WH-like_DNA-bd_sf"/>
</dbReference>
<feature type="domain" description="HTH lysR-type" evidence="5">
    <location>
        <begin position="1"/>
        <end position="58"/>
    </location>
</feature>
<dbReference type="Pfam" id="PF00126">
    <property type="entry name" value="HTH_1"/>
    <property type="match status" value="1"/>
</dbReference>
<dbReference type="InterPro" id="IPR036390">
    <property type="entry name" value="WH_DNA-bd_sf"/>
</dbReference>
<keyword evidence="4" id="KW-0804">Transcription</keyword>
<dbReference type="HOGENOM" id="CLU_039613_6_1_11"/>
<keyword evidence="2" id="KW-0805">Transcription regulation</keyword>
<evidence type="ECO:0000256" key="3">
    <source>
        <dbReference type="ARBA" id="ARBA00023125"/>
    </source>
</evidence>
<sequence length="303" mass="32215">MTRTQLRSLVAVFEAGSVAGAAHRLVVSAAAVSAAVASLEREVGVKLLERVGRGVRLTPAGEVLVDYARRIEGLEEEALVRVHELADAAGGVLRIGAVATVGEELLPRWLSVFRSARPKASVHLEVANKARLLERLRTHRLDLVIAGRPGHEAGLRIVATRPHELLLCAAAGWAREWFGPSLEVTPETASAVTWLVREEGSGTRASAEEVLSALDIHPPSLTIGSNLAIKRGVELGLGVAVLSSDLVAREREQGEILSLALGPLPSVRRWCLVVGPEGPPEPVRAFVAQLQAMGELEIPPALT</sequence>
<comment type="similarity">
    <text evidence="1">Belongs to the LysR transcriptional regulatory family.</text>
</comment>